<name>A0ABQ9FEK3_TEGGR</name>
<comment type="caution">
    <text evidence="2">The sequence shown here is derived from an EMBL/GenBank/DDBJ whole genome shotgun (WGS) entry which is preliminary data.</text>
</comment>
<sequence>MAFRQEEADLDEELIEDDYDDIPDINLCINFQPYMYEPTFNNGDETRTSSNDSSDSDSDNGGDTQALPVDRWCSCDNCLTMPTA</sequence>
<organism evidence="2 3">
    <name type="scientific">Tegillarca granosa</name>
    <name type="common">Malaysian cockle</name>
    <name type="synonym">Anadara granosa</name>
    <dbReference type="NCBI Taxonomy" id="220873"/>
    <lineage>
        <taxon>Eukaryota</taxon>
        <taxon>Metazoa</taxon>
        <taxon>Spiralia</taxon>
        <taxon>Lophotrochozoa</taxon>
        <taxon>Mollusca</taxon>
        <taxon>Bivalvia</taxon>
        <taxon>Autobranchia</taxon>
        <taxon>Pteriomorphia</taxon>
        <taxon>Arcoida</taxon>
        <taxon>Arcoidea</taxon>
        <taxon>Arcidae</taxon>
        <taxon>Tegillarca</taxon>
    </lineage>
</organism>
<dbReference type="Proteomes" id="UP001217089">
    <property type="component" value="Unassembled WGS sequence"/>
</dbReference>
<proteinExistence type="predicted"/>
<feature type="region of interest" description="Disordered" evidence="1">
    <location>
        <begin position="38"/>
        <end position="69"/>
    </location>
</feature>
<evidence type="ECO:0000313" key="2">
    <source>
        <dbReference type="EMBL" id="KAJ8314710.1"/>
    </source>
</evidence>
<evidence type="ECO:0000256" key="1">
    <source>
        <dbReference type="SAM" id="MobiDB-lite"/>
    </source>
</evidence>
<reference evidence="2 3" key="1">
    <citation type="submission" date="2022-12" db="EMBL/GenBank/DDBJ databases">
        <title>Chromosome-level genome of Tegillarca granosa.</title>
        <authorList>
            <person name="Kim J."/>
        </authorList>
    </citation>
    <scope>NUCLEOTIDE SEQUENCE [LARGE SCALE GENOMIC DNA]</scope>
    <source>
        <strain evidence="2">Teg-2019</strain>
        <tissue evidence="2">Adductor muscle</tissue>
    </source>
</reference>
<protein>
    <submittedName>
        <fullName evidence="2">Uncharacterized protein</fullName>
    </submittedName>
</protein>
<gene>
    <name evidence="2" type="ORF">KUTeg_006860</name>
</gene>
<evidence type="ECO:0000313" key="3">
    <source>
        <dbReference type="Proteomes" id="UP001217089"/>
    </source>
</evidence>
<accession>A0ABQ9FEK3</accession>
<dbReference type="EMBL" id="JARBDR010000337">
    <property type="protein sequence ID" value="KAJ8314710.1"/>
    <property type="molecule type" value="Genomic_DNA"/>
</dbReference>
<keyword evidence="3" id="KW-1185">Reference proteome</keyword>